<dbReference type="InterPro" id="IPR050088">
    <property type="entry name" value="IspD/TarI_cytidylyltransf_bact"/>
</dbReference>
<dbReference type="Proteomes" id="UP000320813">
    <property type="component" value="Unassembled WGS sequence"/>
</dbReference>
<name>A0A519BA55_9DELT</name>
<dbReference type="AlphaFoldDB" id="A0A519BA55"/>
<keyword evidence="2 3" id="KW-0548">Nucleotidyltransferase</keyword>
<sequence length="252" mass="27730">MKSYAILLAAGAGLRTGLNVPKQLVKIKDKEIILHSLEIFTKSNINFDAVVIATPPSTVFGFNWSDFFKKNTAGGDIKKLHIITGGAARQDSVDNSIKYLESILPASEAENAIVFIHDAARPFVKDEELSLLLDKAAVHGAAFLCSQATETIKEINSQEINFDKSILPYPLKLKTVKRDNLISAKTPQVFKFNIIKKALHEARRTGFTSTDDISLVENLGLTVVPILSTDFNIKITSALDIEIAELLCDKFK</sequence>
<dbReference type="CDD" id="cd02516">
    <property type="entry name" value="CDP-ME_synthetase"/>
    <property type="match status" value="1"/>
</dbReference>
<reference evidence="3 4" key="1">
    <citation type="submission" date="2019-01" db="EMBL/GenBank/DDBJ databases">
        <title>Insights into ecological role of a new deltaproteobacterial order Candidatus Sinidesulfobacterales (Sva0485) by metagenomics and metatranscriptomics.</title>
        <authorList>
            <person name="Tan S."/>
            <person name="Liu J."/>
            <person name="Fang Y."/>
            <person name="Hedlund B.P."/>
            <person name="Lian Z.H."/>
            <person name="Huang L.Y."/>
            <person name="Li J.T."/>
            <person name="Huang L.N."/>
            <person name="Li W.J."/>
            <person name="Jiang H.C."/>
            <person name="Dong H.L."/>
            <person name="Shu W.S."/>
        </authorList>
    </citation>
    <scope>NUCLEOTIDE SEQUENCE [LARGE SCALE GENOMIC DNA]</scope>
    <source>
        <strain evidence="3">AP3</strain>
    </source>
</reference>
<gene>
    <name evidence="3" type="ORF">EVJ47_07585</name>
</gene>
<evidence type="ECO:0000313" key="3">
    <source>
        <dbReference type="EMBL" id="RZD14088.1"/>
    </source>
</evidence>
<comment type="caution">
    <text evidence="3">The sequence shown here is derived from an EMBL/GenBank/DDBJ whole genome shotgun (WGS) entry which is preliminary data.</text>
</comment>
<dbReference type="PANTHER" id="PTHR32125:SF4">
    <property type="entry name" value="2-C-METHYL-D-ERYTHRITOL 4-PHOSPHATE CYTIDYLYLTRANSFERASE, CHLOROPLASTIC"/>
    <property type="match status" value="1"/>
</dbReference>
<dbReference type="Gene3D" id="3.90.550.10">
    <property type="entry name" value="Spore Coat Polysaccharide Biosynthesis Protein SpsA, Chain A"/>
    <property type="match status" value="1"/>
</dbReference>
<evidence type="ECO:0000256" key="1">
    <source>
        <dbReference type="ARBA" id="ARBA00022679"/>
    </source>
</evidence>
<evidence type="ECO:0000256" key="2">
    <source>
        <dbReference type="ARBA" id="ARBA00022695"/>
    </source>
</evidence>
<accession>A0A519BA55</accession>
<organism evidence="3 4">
    <name type="scientific">Candidatus Acidulodesulfobacterium ferriphilum</name>
    <dbReference type="NCBI Taxonomy" id="2597223"/>
    <lineage>
        <taxon>Bacteria</taxon>
        <taxon>Deltaproteobacteria</taxon>
        <taxon>Candidatus Acidulodesulfobacterales</taxon>
        <taxon>Candidatus Acidulodesulfobacterium</taxon>
    </lineage>
</organism>
<keyword evidence="1 3" id="KW-0808">Transferase</keyword>
<dbReference type="EMBL" id="SGBD01000004">
    <property type="protein sequence ID" value="RZD14088.1"/>
    <property type="molecule type" value="Genomic_DNA"/>
</dbReference>
<proteinExistence type="predicted"/>
<protein>
    <submittedName>
        <fullName evidence="3">2-C-methyl-D-erythritol 4-phosphate cytidylyltransferase</fullName>
    </submittedName>
</protein>
<dbReference type="PANTHER" id="PTHR32125">
    <property type="entry name" value="2-C-METHYL-D-ERYTHRITOL 4-PHOSPHATE CYTIDYLYLTRANSFERASE, CHLOROPLASTIC"/>
    <property type="match status" value="1"/>
</dbReference>
<dbReference type="SUPFAM" id="SSF53448">
    <property type="entry name" value="Nucleotide-diphospho-sugar transferases"/>
    <property type="match status" value="1"/>
</dbReference>
<dbReference type="GO" id="GO:0050518">
    <property type="term" value="F:2-C-methyl-D-erythritol 4-phosphate cytidylyltransferase activity"/>
    <property type="evidence" value="ECO:0007669"/>
    <property type="project" value="TreeGrafter"/>
</dbReference>
<evidence type="ECO:0000313" key="4">
    <source>
        <dbReference type="Proteomes" id="UP000320813"/>
    </source>
</evidence>
<dbReference type="InterPro" id="IPR029044">
    <property type="entry name" value="Nucleotide-diphossugar_trans"/>
</dbReference>
<dbReference type="InterPro" id="IPR034683">
    <property type="entry name" value="IspD/TarI"/>
</dbReference>
<dbReference type="Pfam" id="PF01128">
    <property type="entry name" value="IspD"/>
    <property type="match status" value="1"/>
</dbReference>